<dbReference type="EMBL" id="FO082275">
    <property type="protein sequence ID" value="CCO16353.1"/>
    <property type="molecule type" value="Genomic_DNA"/>
</dbReference>
<dbReference type="STRING" id="41875.K8F4A5"/>
<reference evidence="4 5" key="1">
    <citation type="submission" date="2011-10" db="EMBL/GenBank/DDBJ databases">
        <authorList>
            <person name="Genoscope - CEA"/>
        </authorList>
    </citation>
    <scope>NUCLEOTIDE SEQUENCE [LARGE SCALE GENOMIC DNA]</scope>
    <source>
        <strain evidence="4 5">RCC 1105</strain>
    </source>
</reference>
<dbReference type="OrthoDB" id="507928at2759"/>
<evidence type="ECO:0000313" key="5">
    <source>
        <dbReference type="Proteomes" id="UP000198341"/>
    </source>
</evidence>
<name>K8F4A5_9CHLO</name>
<accession>K8F4A5</accession>
<evidence type="ECO:0008006" key="6">
    <source>
        <dbReference type="Google" id="ProtNLM"/>
    </source>
</evidence>
<evidence type="ECO:0000256" key="3">
    <source>
        <dbReference type="SAM" id="MobiDB-lite"/>
    </source>
</evidence>
<gene>
    <name evidence="4" type="ORF">Bathy04g00550</name>
</gene>
<dbReference type="GO" id="GO:0000166">
    <property type="term" value="F:nucleotide binding"/>
    <property type="evidence" value="ECO:0007669"/>
    <property type="project" value="InterPro"/>
</dbReference>
<dbReference type="InterPro" id="IPR038324">
    <property type="entry name" value="Rpb4/RPC9_sf"/>
</dbReference>
<sequence>MCELLKQRELKRHEQVGGGTEVGDEENNEFDNNNNNNNNNTNSYDEGMPIDEHDDEEEDEEEFVPLYPTPHAPFETEILMLKEFKEKGVRVGKHERQMIQKFIEGIVELDLTKAETLMLINLRPSGKKKHAIVKAIVESSAERFASEEELDDLLTLVKKYLL</sequence>
<dbReference type="Gene3D" id="1.20.1250.40">
    <property type="match status" value="1"/>
</dbReference>
<proteinExistence type="predicted"/>
<feature type="region of interest" description="Disordered" evidence="3">
    <location>
        <begin position="1"/>
        <end position="69"/>
    </location>
</feature>
<feature type="compositionally biased region" description="Low complexity" evidence="3">
    <location>
        <begin position="30"/>
        <end position="42"/>
    </location>
</feature>
<feature type="compositionally biased region" description="Acidic residues" evidence="3">
    <location>
        <begin position="48"/>
        <end position="63"/>
    </location>
</feature>
<evidence type="ECO:0000256" key="1">
    <source>
        <dbReference type="ARBA" id="ARBA00004123"/>
    </source>
</evidence>
<dbReference type="Proteomes" id="UP000198341">
    <property type="component" value="Chromosome 4"/>
</dbReference>
<feature type="compositionally biased region" description="Basic and acidic residues" evidence="3">
    <location>
        <begin position="1"/>
        <end position="15"/>
    </location>
</feature>
<dbReference type="GO" id="GO:0005634">
    <property type="term" value="C:nucleus"/>
    <property type="evidence" value="ECO:0007669"/>
    <property type="project" value="UniProtKB-SubCell"/>
</dbReference>
<dbReference type="GO" id="GO:0030880">
    <property type="term" value="C:RNA polymerase complex"/>
    <property type="evidence" value="ECO:0007669"/>
    <property type="project" value="InterPro"/>
</dbReference>
<evidence type="ECO:0000313" key="4">
    <source>
        <dbReference type="EMBL" id="CCO16353.1"/>
    </source>
</evidence>
<comment type="subcellular location">
    <subcellularLocation>
        <location evidence="1">Nucleus</location>
    </subcellularLocation>
</comment>
<organism evidence="4 5">
    <name type="scientific">Bathycoccus prasinos</name>
    <dbReference type="NCBI Taxonomy" id="41875"/>
    <lineage>
        <taxon>Eukaryota</taxon>
        <taxon>Viridiplantae</taxon>
        <taxon>Chlorophyta</taxon>
        <taxon>Mamiellophyceae</taxon>
        <taxon>Mamiellales</taxon>
        <taxon>Bathycoccaceae</taxon>
        <taxon>Bathycoccus</taxon>
    </lineage>
</organism>
<protein>
    <recommendedName>
        <fullName evidence="6">DNA-directed RNA polymerase III subunit RPC9</fullName>
    </recommendedName>
</protein>
<dbReference type="InterPro" id="IPR010997">
    <property type="entry name" value="HRDC-like_sf"/>
</dbReference>
<dbReference type="RefSeq" id="XP_007513828.1">
    <property type="nucleotide sequence ID" value="XM_007513766.1"/>
</dbReference>
<dbReference type="KEGG" id="bpg:Bathy04g00550"/>
<keyword evidence="2" id="KW-0539">Nucleus</keyword>
<keyword evidence="5" id="KW-1185">Reference proteome</keyword>
<dbReference type="AlphaFoldDB" id="K8F4A5"/>
<dbReference type="GO" id="GO:0006352">
    <property type="term" value="P:DNA-templated transcription initiation"/>
    <property type="evidence" value="ECO:0007669"/>
    <property type="project" value="InterPro"/>
</dbReference>
<dbReference type="InterPro" id="IPR005574">
    <property type="entry name" value="Rpb4/RPC9"/>
</dbReference>
<dbReference type="Pfam" id="PF03874">
    <property type="entry name" value="RNA_pol_Rpb4"/>
    <property type="match status" value="1"/>
</dbReference>
<dbReference type="GeneID" id="19016081"/>
<dbReference type="SUPFAM" id="SSF47819">
    <property type="entry name" value="HRDC-like"/>
    <property type="match status" value="1"/>
</dbReference>
<evidence type="ECO:0000256" key="2">
    <source>
        <dbReference type="ARBA" id="ARBA00023242"/>
    </source>
</evidence>